<dbReference type="InterPro" id="IPR009290">
    <property type="entry name" value="Radial_spoke_3"/>
</dbReference>
<dbReference type="GO" id="GO:0005929">
    <property type="term" value="C:cilium"/>
    <property type="evidence" value="ECO:0007669"/>
    <property type="project" value="TreeGrafter"/>
</dbReference>
<feature type="region of interest" description="Disordered" evidence="9">
    <location>
        <begin position="306"/>
        <end position="355"/>
    </location>
</feature>
<feature type="compositionally biased region" description="Basic and acidic residues" evidence="9">
    <location>
        <begin position="151"/>
        <end position="161"/>
    </location>
</feature>
<dbReference type="Proteomes" id="UP000005204">
    <property type="component" value="Unassembled WGS sequence"/>
</dbReference>
<dbReference type="EnsemblMetazoa" id="XM_004924264.4">
    <property type="protein sequence ID" value="XP_004924321.2"/>
    <property type="gene ID" value="LOC101746463"/>
</dbReference>
<comment type="similarity">
    <text evidence="2">Belongs to the flagellar radial spoke RSP3 family.</text>
</comment>
<name>A0A8R1WG66_BOMMO</name>
<dbReference type="Pfam" id="PF06098">
    <property type="entry name" value="Radial_spoke_3"/>
    <property type="match status" value="1"/>
</dbReference>
<evidence type="ECO:0000256" key="8">
    <source>
        <dbReference type="ARBA" id="ARBA00023273"/>
    </source>
</evidence>
<dbReference type="PANTHER" id="PTHR21648">
    <property type="entry name" value="FLAGELLAR RADIAL SPOKE PROTEIN 3"/>
    <property type="match status" value="1"/>
</dbReference>
<keyword evidence="7" id="KW-0206">Cytoskeleton</keyword>
<evidence type="ECO:0000256" key="3">
    <source>
        <dbReference type="ARBA" id="ARBA00022490"/>
    </source>
</evidence>
<evidence type="ECO:0000256" key="9">
    <source>
        <dbReference type="SAM" id="MobiDB-lite"/>
    </source>
</evidence>
<keyword evidence="3" id="KW-0963">Cytoplasm</keyword>
<protein>
    <recommendedName>
        <fullName evidence="12">Radial spoke head protein 3 homolog</fullName>
    </recommendedName>
</protein>
<feature type="compositionally biased region" description="Acidic residues" evidence="9">
    <location>
        <begin position="601"/>
        <end position="610"/>
    </location>
</feature>
<dbReference type="AlphaFoldDB" id="A0A8R1WG66"/>
<keyword evidence="4" id="KW-0597">Phosphoprotein</keyword>
<evidence type="ECO:0000256" key="5">
    <source>
        <dbReference type="ARBA" id="ARBA00022846"/>
    </source>
</evidence>
<dbReference type="RefSeq" id="XP_004924321.2">
    <property type="nucleotide sequence ID" value="XM_004924264.5"/>
</dbReference>
<dbReference type="PANTHER" id="PTHR21648:SF0">
    <property type="entry name" value="RADIAL SPOKE HEAD PROTEIN 3 HOMOLOG"/>
    <property type="match status" value="1"/>
</dbReference>
<evidence type="ECO:0000256" key="7">
    <source>
        <dbReference type="ARBA" id="ARBA00023212"/>
    </source>
</evidence>
<dbReference type="GeneID" id="101746463"/>
<feature type="region of interest" description="Disordered" evidence="9">
    <location>
        <begin position="103"/>
        <end position="181"/>
    </location>
</feature>
<comment type="subcellular location">
    <subcellularLocation>
        <location evidence="1">Cytoplasm</location>
        <location evidence="1">Cytoskeleton</location>
        <location evidence="1">Flagellum axoneme</location>
    </subcellularLocation>
</comment>
<dbReference type="KEGG" id="bmor:101746463"/>
<reference evidence="11" key="1">
    <citation type="journal article" date="2008" name="Insect Biochem. Mol. Biol.">
        <title>The genome of a lepidopteran model insect, the silkworm Bombyx mori.</title>
        <authorList>
            <consortium name="International Silkworm Genome Consortium"/>
        </authorList>
    </citation>
    <scope>NUCLEOTIDE SEQUENCE [LARGE SCALE GENOMIC DNA]</scope>
    <source>
        <strain evidence="11">p50T</strain>
    </source>
</reference>
<evidence type="ECO:0000256" key="6">
    <source>
        <dbReference type="ARBA" id="ARBA00023069"/>
    </source>
</evidence>
<keyword evidence="11" id="KW-1185">Reference proteome</keyword>
<accession>A0A8R1WG66</accession>
<keyword evidence="8" id="KW-0966">Cell projection</keyword>
<dbReference type="CTD" id="83861"/>
<evidence type="ECO:0000313" key="10">
    <source>
        <dbReference type="EnsemblMetazoa" id="XP_004924321.2"/>
    </source>
</evidence>
<proteinExistence type="inferred from homology"/>
<evidence type="ECO:0000256" key="1">
    <source>
        <dbReference type="ARBA" id="ARBA00004611"/>
    </source>
</evidence>
<reference evidence="10" key="2">
    <citation type="submission" date="2022-06" db="UniProtKB">
        <authorList>
            <consortium name="EnsemblMetazoa"/>
        </authorList>
    </citation>
    <scope>IDENTIFICATION</scope>
    <source>
        <strain evidence="10">p50T (Dazao)</strain>
    </source>
</reference>
<feature type="compositionally biased region" description="Low complexity" evidence="9">
    <location>
        <begin position="334"/>
        <end position="343"/>
    </location>
</feature>
<evidence type="ECO:0008006" key="12">
    <source>
        <dbReference type="Google" id="ProtNLM"/>
    </source>
</evidence>
<evidence type="ECO:0000256" key="2">
    <source>
        <dbReference type="ARBA" id="ARBA00006737"/>
    </source>
</evidence>
<organism evidence="10 11">
    <name type="scientific">Bombyx mori</name>
    <name type="common">Silk moth</name>
    <dbReference type="NCBI Taxonomy" id="7091"/>
    <lineage>
        <taxon>Eukaryota</taxon>
        <taxon>Metazoa</taxon>
        <taxon>Ecdysozoa</taxon>
        <taxon>Arthropoda</taxon>
        <taxon>Hexapoda</taxon>
        <taxon>Insecta</taxon>
        <taxon>Pterygota</taxon>
        <taxon>Neoptera</taxon>
        <taxon>Endopterygota</taxon>
        <taxon>Lepidoptera</taxon>
        <taxon>Glossata</taxon>
        <taxon>Ditrysia</taxon>
        <taxon>Bombycoidea</taxon>
        <taxon>Bombycidae</taxon>
        <taxon>Bombycinae</taxon>
        <taxon>Bombyx</taxon>
    </lineage>
</organism>
<feature type="compositionally biased region" description="Basic and acidic residues" evidence="9">
    <location>
        <begin position="576"/>
        <end position="593"/>
    </location>
</feature>
<evidence type="ECO:0000256" key="4">
    <source>
        <dbReference type="ARBA" id="ARBA00022553"/>
    </source>
</evidence>
<keyword evidence="5" id="KW-0282">Flagellum</keyword>
<feature type="compositionally biased region" description="Polar residues" evidence="9">
    <location>
        <begin position="115"/>
        <end position="127"/>
    </location>
</feature>
<sequence length="610" mass="67774">MPPGQLTDEATDAFTIINHDDVERSDGDVTIVENLLLPKNVNIVKPLQRDEDCSPLDGTTGERMTGSMAAPVAPQTILDPKFTRALDFKLRRLKDKEILQANLRRPTRYKPRNGMLTSSNQSNPNISTKEHLPNGKLSHSHPRIDIIPPENGKKLFPKIDKSPSPGQKSRSKNGSESDKPRFITTVKTGTFLLPPPEVATLLGLETLYPKQEREKIVYSYASKPKALTSRAKRSVPEKREEILPNGGPNVPIKRPNAGEMFSGVRALIAGVVGISNLAGKPQNGSITANQNTNLMHDKRVVRGSTYASHPQAAGDGVESAAARAARTRRRALAKRAAAARLRPGTPPPAPGRRHHPIQTEYYLEELFDKGVEMEVGVQTDLFLDRPATPIYVPAKTGADASTQIYPGDLFDFDLEVQPIIEVLIGKTTEQALAEVAQEEELATLREQQRRYCELRDAERAERQRLAAQHLRLHEEKERRVTEAEAAQIAAIEARERTAAAVLVQGYIAELLPSVLAGLRDQGYLVERIERGVDEEFMPWLVKEVSLEIESIITSRDVITEIVRDVVEARGELYRNVAEREENEQGRNEPEDSITHPSAVSEEGEEEHLEE</sequence>
<feature type="region of interest" description="Disordered" evidence="9">
    <location>
        <begin position="576"/>
        <end position="610"/>
    </location>
</feature>
<keyword evidence="6" id="KW-0969">Cilium</keyword>
<evidence type="ECO:0000313" key="11">
    <source>
        <dbReference type="Proteomes" id="UP000005204"/>
    </source>
</evidence>
<feature type="region of interest" description="Disordered" evidence="9">
    <location>
        <begin position="229"/>
        <end position="254"/>
    </location>
</feature>